<dbReference type="SMART" id="SM00063">
    <property type="entry name" value="FRI"/>
    <property type="match status" value="1"/>
</dbReference>
<dbReference type="InterPro" id="IPR027267">
    <property type="entry name" value="AH/BAR_dom_sf"/>
</dbReference>
<feature type="chain" id="PRO_5045713355" evidence="7">
    <location>
        <begin position="20"/>
        <end position="771"/>
    </location>
</feature>
<evidence type="ECO:0000256" key="3">
    <source>
        <dbReference type="ARBA" id="ARBA00023157"/>
    </source>
</evidence>
<dbReference type="SUPFAM" id="SSF50242">
    <property type="entry name" value="TIMP-like"/>
    <property type="match status" value="1"/>
</dbReference>
<feature type="coiled-coil region" evidence="5">
    <location>
        <begin position="688"/>
        <end position="719"/>
    </location>
</feature>
<keyword evidence="2" id="KW-0964">Secreted</keyword>
<feature type="signal peptide" evidence="7">
    <location>
        <begin position="1"/>
        <end position="19"/>
    </location>
</feature>
<dbReference type="Proteomes" id="UP001558613">
    <property type="component" value="Unassembled WGS sequence"/>
</dbReference>
<dbReference type="Gene3D" id="1.20.1270.60">
    <property type="entry name" value="Arfaptin homology (AH) domain/BAR domain"/>
    <property type="match status" value="1"/>
</dbReference>
<comment type="caution">
    <text evidence="4">Lacks conserved residue(s) required for the propagation of feature annotation.</text>
</comment>
<dbReference type="InterPro" id="IPR020067">
    <property type="entry name" value="Frizzled_dom"/>
</dbReference>
<dbReference type="InterPro" id="IPR001134">
    <property type="entry name" value="Netrin_domain"/>
</dbReference>
<feature type="compositionally biased region" description="Basic and acidic residues" evidence="6">
    <location>
        <begin position="393"/>
        <end position="405"/>
    </location>
</feature>
<evidence type="ECO:0000259" key="9">
    <source>
        <dbReference type="PROSITE" id="PS50189"/>
    </source>
</evidence>
<feature type="disulfide bond" evidence="4">
    <location>
        <begin position="85"/>
        <end position="123"/>
    </location>
</feature>
<dbReference type="Gene3D" id="1.10.2000.10">
    <property type="entry name" value="Frizzled cysteine-rich domain"/>
    <property type="match status" value="1"/>
</dbReference>
<dbReference type="PANTHER" id="PTHR12141:SF4">
    <property type="entry name" value="ARFAPTIN-1"/>
    <property type="match status" value="1"/>
</dbReference>
<dbReference type="SMART" id="SM01015">
    <property type="entry name" value="Arfaptin"/>
    <property type="match status" value="1"/>
</dbReference>
<dbReference type="Pfam" id="PF01759">
    <property type="entry name" value="NTR"/>
    <property type="match status" value="1"/>
</dbReference>
<dbReference type="PANTHER" id="PTHR12141">
    <property type="entry name" value="ARFAPTIN-RELATED"/>
    <property type="match status" value="1"/>
</dbReference>
<dbReference type="SUPFAM" id="SSF103657">
    <property type="entry name" value="BAR/IMD domain-like"/>
    <property type="match status" value="1"/>
</dbReference>
<evidence type="ECO:0000256" key="2">
    <source>
        <dbReference type="ARBA" id="ARBA00022525"/>
    </source>
</evidence>
<comment type="subcellular location">
    <subcellularLocation>
        <location evidence="1">Secreted</location>
    </subcellularLocation>
</comment>
<feature type="compositionally biased region" description="Polar residues" evidence="6">
    <location>
        <begin position="300"/>
        <end position="327"/>
    </location>
</feature>
<feature type="region of interest" description="Disordered" evidence="6">
    <location>
        <begin position="298"/>
        <end position="423"/>
    </location>
</feature>
<evidence type="ECO:0000256" key="5">
    <source>
        <dbReference type="SAM" id="Coils"/>
    </source>
</evidence>
<keyword evidence="3 4" id="KW-1015">Disulfide bond</keyword>
<feature type="domain" description="FZ" evidence="8">
    <location>
        <begin position="33"/>
        <end position="153"/>
    </location>
</feature>
<keyword evidence="7" id="KW-0732">Signal</keyword>
<evidence type="ECO:0000256" key="4">
    <source>
        <dbReference type="PROSITE-ProRule" id="PRU00090"/>
    </source>
</evidence>
<evidence type="ECO:0000256" key="6">
    <source>
        <dbReference type="SAM" id="MobiDB-lite"/>
    </source>
</evidence>
<evidence type="ECO:0000259" key="10">
    <source>
        <dbReference type="PROSITE" id="PS50870"/>
    </source>
</evidence>
<dbReference type="InterPro" id="IPR036790">
    <property type="entry name" value="Frizzled_dom_sf"/>
</dbReference>
<dbReference type="InterPro" id="IPR041764">
    <property type="entry name" value="SFRP2_CRD"/>
</dbReference>
<accession>A0ABR3NZE9</accession>
<keyword evidence="12" id="KW-1185">Reference proteome</keyword>
<reference evidence="11 12" key="1">
    <citation type="submission" date="2023-09" db="EMBL/GenBank/DDBJ databases">
        <authorList>
            <person name="Wang M."/>
        </authorList>
    </citation>
    <scope>NUCLEOTIDE SEQUENCE [LARGE SCALE GENOMIC DNA]</scope>
    <source>
        <strain evidence="11">GT-2023</strain>
        <tissue evidence="11">Liver</tissue>
    </source>
</reference>
<name>A0ABR3NZE9_9TELE</name>
<feature type="disulfide bond" evidence="4">
    <location>
        <begin position="48"/>
        <end position="94"/>
    </location>
</feature>
<gene>
    <name evidence="11" type="ORF">QQF64_001223</name>
</gene>
<dbReference type="InterPro" id="IPR018933">
    <property type="entry name" value="Netrin_module_non-TIMP"/>
</dbReference>
<dbReference type="SMART" id="SM00643">
    <property type="entry name" value="C345C"/>
    <property type="match status" value="1"/>
</dbReference>
<dbReference type="Pfam" id="PF01392">
    <property type="entry name" value="Fz"/>
    <property type="match status" value="1"/>
</dbReference>
<dbReference type="InterPro" id="IPR008993">
    <property type="entry name" value="TIMP-like_OB-fold"/>
</dbReference>
<dbReference type="Gene3D" id="2.40.50.120">
    <property type="match status" value="1"/>
</dbReference>
<dbReference type="PROSITE" id="PS50038">
    <property type="entry name" value="FZ"/>
    <property type="match status" value="1"/>
</dbReference>
<dbReference type="EMBL" id="JAYMGO010000001">
    <property type="protein sequence ID" value="KAL1282420.1"/>
    <property type="molecule type" value="Genomic_DNA"/>
</dbReference>
<feature type="region of interest" description="Disordered" evidence="6">
    <location>
        <begin position="481"/>
        <end position="507"/>
    </location>
</feature>
<dbReference type="PROSITE" id="PS50189">
    <property type="entry name" value="NTR"/>
    <property type="match status" value="1"/>
</dbReference>
<protein>
    <submittedName>
        <fullName evidence="11">Uncharacterized protein</fullName>
    </submittedName>
</protein>
<dbReference type="Pfam" id="PF06456">
    <property type="entry name" value="Arfaptin"/>
    <property type="match status" value="1"/>
</dbReference>
<evidence type="ECO:0000313" key="11">
    <source>
        <dbReference type="EMBL" id="KAL1282420.1"/>
    </source>
</evidence>
<dbReference type="PROSITE" id="PS50870">
    <property type="entry name" value="AH"/>
    <property type="match status" value="1"/>
</dbReference>
<evidence type="ECO:0000313" key="12">
    <source>
        <dbReference type="Proteomes" id="UP001558613"/>
    </source>
</evidence>
<organism evidence="11 12">
    <name type="scientific">Cirrhinus molitorella</name>
    <name type="common">mud carp</name>
    <dbReference type="NCBI Taxonomy" id="172907"/>
    <lineage>
        <taxon>Eukaryota</taxon>
        <taxon>Metazoa</taxon>
        <taxon>Chordata</taxon>
        <taxon>Craniata</taxon>
        <taxon>Vertebrata</taxon>
        <taxon>Euteleostomi</taxon>
        <taxon>Actinopterygii</taxon>
        <taxon>Neopterygii</taxon>
        <taxon>Teleostei</taxon>
        <taxon>Ostariophysi</taxon>
        <taxon>Cypriniformes</taxon>
        <taxon>Cyprinidae</taxon>
        <taxon>Labeoninae</taxon>
        <taxon>Labeonini</taxon>
        <taxon>Cirrhinus</taxon>
    </lineage>
</organism>
<dbReference type="CDD" id="cd07660">
    <property type="entry name" value="BAR_Arfaptin"/>
    <property type="match status" value="1"/>
</dbReference>
<feature type="disulfide bond" evidence="4">
    <location>
        <begin position="116"/>
        <end position="140"/>
    </location>
</feature>
<dbReference type="CDD" id="cd07446">
    <property type="entry name" value="CRD_SFRP2"/>
    <property type="match status" value="1"/>
</dbReference>
<evidence type="ECO:0000256" key="7">
    <source>
        <dbReference type="SAM" id="SignalP"/>
    </source>
</evidence>
<keyword evidence="5" id="KW-0175">Coiled coil</keyword>
<feature type="compositionally biased region" description="Polar residues" evidence="6">
    <location>
        <begin position="490"/>
        <end position="506"/>
    </location>
</feature>
<comment type="caution">
    <text evidence="11">The sequence shown here is derived from an EMBL/GenBank/DDBJ whole genome shotgun (WGS) entry which is preliminary data.</text>
</comment>
<sequence>MHAYLALLVALSLPGYLDALHGLYSFDQPELFQKKSNCKPIPANLLLCHDIEYTDMRLPNLLGHETMNEVLQQASSWTPLVQKQCHPDTKKFLCSLFAPVCLDDLDEPIQPCRSLCESVKSGCAPVMAAFGFPWPDMLDCNRFPLDNDLCIPPAGADALVPVTKEVPRVCEACKEKPENDNEIVDSLCKNDFALKIKVKEISYMNGDTKIIPETKSKTIYKLNGGVTERDFKKMVLWLKDGLQCVCDEMNDINAAYLVMGQKMDGNLVITSLKRWQKELCNTKENSCNLCAGMSEASFDSGKNASQDNQSDPNEQGPQNTPDSVSQSEARKNSLDEAHMTEIDISGDKKVGNHNYTCSEDDDDGEDSQVQSKTSGIIRDNADSETTRSGATEADVKVAMAEEAHRSPAHISVTRNGETDRSHEEVFHRDVPHNVSSGPVTSHSHSSPENYAMNEGVVQVGPYTGSPFQATTSKVVPSPAAASRLARSVSDSQVETQKGASREQQTGGAVVLADDIKSPAIEKLELVRKWSINTYKCTKQILSEKLGRGSRTVDLELEAQIEVLRDNKRKYEHVIKLAQTLCTQLAQMLQTQRQLGDAFADLSLKTPELHEEFGYNAETQKLLSKNGETLLGAISFFISNVKTLVDKTIEDTLINIKQYEAARIEYDAYRTDLEELNLGPRDANTLPKIELSQQQFQIHREKYEKMRNDVSVKLKFLEENKVKVLHNQLILFHNAIAAYFAGNQQQLEQTLKQFHIKLKLPGGETPSWLEEH</sequence>
<dbReference type="SUPFAM" id="SSF63501">
    <property type="entry name" value="Frizzled cysteine-rich domain"/>
    <property type="match status" value="1"/>
</dbReference>
<dbReference type="InterPro" id="IPR030798">
    <property type="entry name" value="Arfaptin_fam"/>
</dbReference>
<dbReference type="InterPro" id="IPR010504">
    <property type="entry name" value="AH_dom"/>
</dbReference>
<feature type="compositionally biased region" description="Basic and acidic residues" evidence="6">
    <location>
        <begin position="328"/>
        <end position="350"/>
    </location>
</feature>
<proteinExistence type="predicted"/>
<dbReference type="CDD" id="cd03580">
    <property type="entry name" value="NTR_Sfrp1_like"/>
    <property type="match status" value="1"/>
</dbReference>
<feature type="domain" description="AH" evidence="10">
    <location>
        <begin position="551"/>
        <end position="751"/>
    </location>
</feature>
<evidence type="ECO:0000256" key="1">
    <source>
        <dbReference type="ARBA" id="ARBA00004613"/>
    </source>
</evidence>
<evidence type="ECO:0000259" key="8">
    <source>
        <dbReference type="PROSITE" id="PS50038"/>
    </source>
</evidence>
<feature type="domain" description="NTR" evidence="9">
    <location>
        <begin position="170"/>
        <end position="290"/>
    </location>
</feature>